<dbReference type="CDD" id="cd05233">
    <property type="entry name" value="SDR_c"/>
    <property type="match status" value="1"/>
</dbReference>
<sequence>MKSFDNKVAVITGAGSGIGRALALALGEKGCNLALVDVNEQGVKETKRELRGKGLKVTTHVADVSNEKAMKALAAEVAAAQGKINLLFNNAGITYAKSFEGHSLADWKKIIGINIWGVIYGCHFFLPYLREQEGDAHIINLSSMVAFMGPPEQTSYSTTKAAIKGFSESLWAELHPQGVGVTVVHPGAIRTAIMDEALKSAEDQSAFAKTKAMVDKMAMPADKAAKKILKAVRKDKMRVVVGLDAMFFEGAKRAMPEEIHKMFLLMPQ</sequence>
<evidence type="ECO:0000256" key="2">
    <source>
        <dbReference type="ARBA" id="ARBA00023002"/>
    </source>
</evidence>
<dbReference type="SUPFAM" id="SSF51735">
    <property type="entry name" value="NAD(P)-binding Rossmann-fold domains"/>
    <property type="match status" value="1"/>
</dbReference>
<dbReference type="PANTHER" id="PTHR43391:SF82">
    <property type="entry name" value="OXIDOREDUCTASE SADH-RELATED"/>
    <property type="match status" value="1"/>
</dbReference>
<dbReference type="PRINTS" id="PR00081">
    <property type="entry name" value="GDHRDH"/>
</dbReference>
<reference evidence="5 6" key="1">
    <citation type="submission" date="2018-01" db="EMBL/GenBank/DDBJ databases">
        <title>The draft genome sequence of Halioglobus lutimaris HF004.</title>
        <authorList>
            <person name="Du Z.-J."/>
            <person name="Shi M.-J."/>
        </authorList>
    </citation>
    <scope>NUCLEOTIDE SEQUENCE [LARGE SCALE GENOMIC DNA]</scope>
    <source>
        <strain evidence="5 6">HF004</strain>
    </source>
</reference>
<keyword evidence="6" id="KW-1185">Reference proteome</keyword>
<evidence type="ECO:0000313" key="6">
    <source>
        <dbReference type="Proteomes" id="UP000235005"/>
    </source>
</evidence>
<dbReference type="InterPro" id="IPR057326">
    <property type="entry name" value="KR_dom"/>
</dbReference>
<dbReference type="PANTHER" id="PTHR43391">
    <property type="entry name" value="RETINOL DEHYDROGENASE-RELATED"/>
    <property type="match status" value="1"/>
</dbReference>
<evidence type="ECO:0000256" key="1">
    <source>
        <dbReference type="ARBA" id="ARBA00006484"/>
    </source>
</evidence>
<dbReference type="FunFam" id="3.40.50.720:FF:000084">
    <property type="entry name" value="Short-chain dehydrogenase reductase"/>
    <property type="match status" value="1"/>
</dbReference>
<keyword evidence="2" id="KW-0560">Oxidoreductase</keyword>
<dbReference type="SMART" id="SM00822">
    <property type="entry name" value="PKS_KR"/>
    <property type="match status" value="1"/>
</dbReference>
<evidence type="ECO:0000259" key="4">
    <source>
        <dbReference type="SMART" id="SM00822"/>
    </source>
</evidence>
<comment type="similarity">
    <text evidence="1 3">Belongs to the short-chain dehydrogenases/reductases (SDR) family.</text>
</comment>
<dbReference type="GO" id="GO:0016491">
    <property type="term" value="F:oxidoreductase activity"/>
    <property type="evidence" value="ECO:0007669"/>
    <property type="project" value="UniProtKB-KW"/>
</dbReference>
<name>A0A2N5WZ28_9GAMM</name>
<accession>A0A2N5WZ28</accession>
<proteinExistence type="inferred from homology"/>
<protein>
    <submittedName>
        <fullName evidence="5">KR domain-containing protein</fullName>
    </submittedName>
</protein>
<dbReference type="Proteomes" id="UP000235005">
    <property type="component" value="Unassembled WGS sequence"/>
</dbReference>
<dbReference type="AlphaFoldDB" id="A0A2N5WZ28"/>
<dbReference type="InterPro" id="IPR036291">
    <property type="entry name" value="NAD(P)-bd_dom_sf"/>
</dbReference>
<feature type="domain" description="Ketoreductase" evidence="4">
    <location>
        <begin position="7"/>
        <end position="192"/>
    </location>
</feature>
<comment type="caution">
    <text evidence="5">The sequence shown here is derived from an EMBL/GenBank/DDBJ whole genome shotgun (WGS) entry which is preliminary data.</text>
</comment>
<gene>
    <name evidence="5" type="ORF">C0039_16965</name>
</gene>
<evidence type="ECO:0000256" key="3">
    <source>
        <dbReference type="RuleBase" id="RU000363"/>
    </source>
</evidence>
<dbReference type="OrthoDB" id="9810734at2"/>
<dbReference type="PRINTS" id="PR00080">
    <property type="entry name" value="SDRFAMILY"/>
</dbReference>
<dbReference type="EMBL" id="PKUS01000029">
    <property type="protein sequence ID" value="PLW67480.1"/>
    <property type="molecule type" value="Genomic_DNA"/>
</dbReference>
<dbReference type="Pfam" id="PF00106">
    <property type="entry name" value="adh_short"/>
    <property type="match status" value="1"/>
</dbReference>
<dbReference type="Gene3D" id="3.40.50.720">
    <property type="entry name" value="NAD(P)-binding Rossmann-like Domain"/>
    <property type="match status" value="1"/>
</dbReference>
<evidence type="ECO:0000313" key="5">
    <source>
        <dbReference type="EMBL" id="PLW67480.1"/>
    </source>
</evidence>
<organism evidence="5 6">
    <name type="scientific">Pseudohalioglobus lutimaris</name>
    <dbReference type="NCBI Taxonomy" id="1737061"/>
    <lineage>
        <taxon>Bacteria</taxon>
        <taxon>Pseudomonadati</taxon>
        <taxon>Pseudomonadota</taxon>
        <taxon>Gammaproteobacteria</taxon>
        <taxon>Cellvibrionales</taxon>
        <taxon>Halieaceae</taxon>
        <taxon>Pseudohalioglobus</taxon>
    </lineage>
</organism>
<dbReference type="InterPro" id="IPR002347">
    <property type="entry name" value="SDR_fam"/>
</dbReference>